<dbReference type="EMBL" id="JBDFQZ010000012">
    <property type="protein sequence ID" value="KAK9672624.1"/>
    <property type="molecule type" value="Genomic_DNA"/>
</dbReference>
<accession>A0AAW1H990</accession>
<evidence type="ECO:0000256" key="4">
    <source>
        <dbReference type="ARBA" id="ARBA00022478"/>
    </source>
</evidence>
<dbReference type="InterPro" id="IPR055207">
    <property type="entry name" value="POLR3C_WHD"/>
</dbReference>
<dbReference type="GO" id="GO:0003697">
    <property type="term" value="F:single-stranded DNA binding"/>
    <property type="evidence" value="ECO:0007669"/>
    <property type="project" value="UniProtKB-UniRule"/>
</dbReference>
<evidence type="ECO:0000256" key="5">
    <source>
        <dbReference type="ARBA" id="ARBA00023163"/>
    </source>
</evidence>
<sequence>MSSSIKPPSQHGIKLAVNIISTDFGQLVAKVCECLLRRGNLTKAQISKFSEVPHDKVTKCLWVLIQHNCVQAFALEQQGGGRDTTVVVTQYMALFNNIIQRLRFAKFLLEVSKELDKEAQGILGGLLQHGRLTLPQILDRAMETSDKGNDVSRETYNESFITLLRNRFVERCPAAEPFIPLPTDEETKQSRPKARKVFARREVTLEERALAAAIPMDGERFSISNEHDVNSDEDKMDGNVPSAKVGEKRTQDSLEKSAELDLLGPKGEPIWRVNFEEFINRLRKKACVEYARTVYDNTAGVILTSMLKRTKSTDNKVSMSLDSIFEEVVKSEEGSALNSEQVRCSLEQLHFCSEEDDVFTINLKDIIEKTRLEEVESLILKRYGHDAFRIFRSLSSGRALHTDQVSEKTLTDKKDTPQILYKLWQDGFLHMEKISSGGGLKPTDYLYWSIKMDKIWPKVLDELHHAALNLSLRCVHEIEKNHEVNNMSKGDGKVLSQEADRRIRRRQQVYIALNSSLMQLDDAIMFFTDFLV</sequence>
<dbReference type="InterPro" id="IPR008806">
    <property type="entry name" value="RNA_pol_III_Rpc82_C"/>
</dbReference>
<keyword evidence="6 7" id="KW-0539">Nucleus</keyword>
<gene>
    <name evidence="12" type="ORF">RND81_12G112900</name>
</gene>
<keyword evidence="5 7" id="KW-0804">Transcription</keyword>
<evidence type="ECO:0000256" key="1">
    <source>
        <dbReference type="ARBA" id="ARBA00004123"/>
    </source>
</evidence>
<evidence type="ECO:0000259" key="10">
    <source>
        <dbReference type="Pfam" id="PF08221"/>
    </source>
</evidence>
<evidence type="ECO:0000256" key="7">
    <source>
        <dbReference type="RuleBase" id="RU367076"/>
    </source>
</evidence>
<dbReference type="Gene3D" id="1.10.10.10">
    <property type="entry name" value="Winged helix-like DNA-binding domain superfamily/Winged helix DNA-binding domain"/>
    <property type="match status" value="4"/>
</dbReference>
<proteinExistence type="inferred from homology"/>
<comment type="subcellular location">
    <subcellularLocation>
        <location evidence="1 7">Nucleus</location>
    </subcellularLocation>
</comment>
<evidence type="ECO:0000256" key="3">
    <source>
        <dbReference type="ARBA" id="ARBA00016689"/>
    </source>
</evidence>
<dbReference type="InterPro" id="IPR036388">
    <property type="entry name" value="WH-like_DNA-bd_sf"/>
</dbReference>
<feature type="domain" description="RNA polymerase III subunit RPC82-related helix-turn-helix" evidence="10">
    <location>
        <begin position="14"/>
        <end position="74"/>
    </location>
</feature>
<feature type="region of interest" description="Disordered" evidence="8">
    <location>
        <begin position="227"/>
        <end position="251"/>
    </location>
</feature>
<keyword evidence="13" id="KW-1185">Reference proteome</keyword>
<dbReference type="GO" id="GO:0006351">
    <property type="term" value="P:DNA-templated transcription"/>
    <property type="evidence" value="ECO:0007669"/>
    <property type="project" value="InterPro"/>
</dbReference>
<dbReference type="Pfam" id="PF22536">
    <property type="entry name" value="WHD_POLR3C"/>
    <property type="match status" value="1"/>
</dbReference>
<dbReference type="GO" id="GO:0005666">
    <property type="term" value="C:RNA polymerase III complex"/>
    <property type="evidence" value="ECO:0007669"/>
    <property type="project" value="UniProtKB-UniRule"/>
</dbReference>
<dbReference type="FunFam" id="1.10.10.10:FF:000218">
    <property type="entry name" value="DNA-directed RNA polymerase III subunit RPC3"/>
    <property type="match status" value="1"/>
</dbReference>
<evidence type="ECO:0000313" key="13">
    <source>
        <dbReference type="Proteomes" id="UP001443914"/>
    </source>
</evidence>
<dbReference type="AlphaFoldDB" id="A0AAW1H990"/>
<evidence type="ECO:0000259" key="9">
    <source>
        <dbReference type="Pfam" id="PF05645"/>
    </source>
</evidence>
<dbReference type="Pfam" id="PF05645">
    <property type="entry name" value="RNA_pol_Rpc82"/>
    <property type="match status" value="1"/>
</dbReference>
<keyword evidence="4 7" id="KW-0240">DNA-directed RNA polymerase</keyword>
<dbReference type="InterPro" id="IPR013197">
    <property type="entry name" value="RNA_pol_III_RPC82-rel_HTH"/>
</dbReference>
<dbReference type="Pfam" id="PF08221">
    <property type="entry name" value="HTH_9"/>
    <property type="match status" value="1"/>
</dbReference>
<comment type="caution">
    <text evidence="12">The sequence shown here is derived from an EMBL/GenBank/DDBJ whole genome shotgun (WGS) entry which is preliminary data.</text>
</comment>
<dbReference type="FunFam" id="1.10.10.10:FF:000515">
    <property type="entry name" value="DNA-directed RNA polymerase III subunit rpc3"/>
    <property type="match status" value="1"/>
</dbReference>
<reference evidence="12" key="1">
    <citation type="submission" date="2024-03" db="EMBL/GenBank/DDBJ databases">
        <title>WGS assembly of Saponaria officinalis var. Norfolk2.</title>
        <authorList>
            <person name="Jenkins J."/>
            <person name="Shu S."/>
            <person name="Grimwood J."/>
            <person name="Barry K."/>
            <person name="Goodstein D."/>
            <person name="Schmutz J."/>
            <person name="Leebens-Mack J."/>
            <person name="Osbourn A."/>
        </authorList>
    </citation>
    <scope>NUCLEOTIDE SEQUENCE [LARGE SCALE GENOMIC DNA]</scope>
    <source>
        <strain evidence="12">JIC</strain>
    </source>
</reference>
<evidence type="ECO:0000256" key="8">
    <source>
        <dbReference type="SAM" id="MobiDB-lite"/>
    </source>
</evidence>
<evidence type="ECO:0000256" key="2">
    <source>
        <dbReference type="ARBA" id="ARBA00007206"/>
    </source>
</evidence>
<feature type="domain" description="RNA polymerase III Rpc82 C -terminal" evidence="9">
    <location>
        <begin position="158"/>
        <end position="368"/>
    </location>
</feature>
<comment type="function">
    <text evidence="7">DNA-dependent RNA polymerase catalyzes the transcription of DNA into RNA using the four ribonucleoside triphosphates as substrates. Specific core component of RNA polymerase III which synthesizes small RNAs, such as 5S rRNA and tRNAs.</text>
</comment>
<comment type="subunit">
    <text evidence="7">Component of the RNA polymerase III (Pol III) complex consisting of 17 subunits.</text>
</comment>
<evidence type="ECO:0000259" key="11">
    <source>
        <dbReference type="Pfam" id="PF22536"/>
    </source>
</evidence>
<feature type="domain" description="DNA-directed RNA polymerase III subunit RPC3 winged-helix" evidence="11">
    <location>
        <begin position="375"/>
        <end position="442"/>
    </location>
</feature>
<dbReference type="InterPro" id="IPR039748">
    <property type="entry name" value="RPC3"/>
</dbReference>
<organism evidence="12 13">
    <name type="scientific">Saponaria officinalis</name>
    <name type="common">Common soapwort</name>
    <name type="synonym">Lychnis saponaria</name>
    <dbReference type="NCBI Taxonomy" id="3572"/>
    <lineage>
        <taxon>Eukaryota</taxon>
        <taxon>Viridiplantae</taxon>
        <taxon>Streptophyta</taxon>
        <taxon>Embryophyta</taxon>
        <taxon>Tracheophyta</taxon>
        <taxon>Spermatophyta</taxon>
        <taxon>Magnoliopsida</taxon>
        <taxon>eudicotyledons</taxon>
        <taxon>Gunneridae</taxon>
        <taxon>Pentapetalae</taxon>
        <taxon>Caryophyllales</taxon>
        <taxon>Caryophyllaceae</taxon>
        <taxon>Caryophylleae</taxon>
        <taxon>Saponaria</taxon>
    </lineage>
</organism>
<dbReference type="PANTHER" id="PTHR12949">
    <property type="entry name" value="RNA POLYMERASE III DNA DIRECTED -RELATED"/>
    <property type="match status" value="1"/>
</dbReference>
<protein>
    <recommendedName>
        <fullName evidence="3 7">DNA-directed RNA polymerase III subunit RPC3</fullName>
        <shortName evidence="7">RNA polymerase III subunit C3</shortName>
    </recommendedName>
</protein>
<name>A0AAW1H990_SAPOF</name>
<feature type="compositionally biased region" description="Basic and acidic residues" evidence="8">
    <location>
        <begin position="227"/>
        <end position="237"/>
    </location>
</feature>
<evidence type="ECO:0000256" key="6">
    <source>
        <dbReference type="ARBA" id="ARBA00023242"/>
    </source>
</evidence>
<dbReference type="Proteomes" id="UP001443914">
    <property type="component" value="Unassembled WGS sequence"/>
</dbReference>
<comment type="similarity">
    <text evidence="2 7">Belongs to the eukaryotic RPC3/POLR3C RNA polymerase subunit family.</text>
</comment>
<dbReference type="PANTHER" id="PTHR12949:SF0">
    <property type="entry name" value="DNA-DIRECTED RNA POLYMERASE III SUBUNIT RPC3"/>
    <property type="match status" value="1"/>
</dbReference>
<evidence type="ECO:0000313" key="12">
    <source>
        <dbReference type="EMBL" id="KAK9672624.1"/>
    </source>
</evidence>